<accession>A0ABD3TG55</accession>
<reference evidence="5 6" key="1">
    <citation type="submission" date="2024-11" db="EMBL/GenBank/DDBJ databases">
        <title>Chromosome-level genome assembly of the freshwater bivalve Anodonta woodiana.</title>
        <authorList>
            <person name="Chen X."/>
        </authorList>
    </citation>
    <scope>NUCLEOTIDE SEQUENCE [LARGE SCALE GENOMIC DNA]</scope>
    <source>
        <strain evidence="5">MN2024</strain>
        <tissue evidence="5">Gills</tissue>
    </source>
</reference>
<dbReference type="PANTHER" id="PTHR16198:SF2">
    <property type="entry name" value="INO80 COMPLEX SUBUNIT D"/>
    <property type="match status" value="1"/>
</dbReference>
<dbReference type="Proteomes" id="UP001634394">
    <property type="component" value="Unassembled WGS sequence"/>
</dbReference>
<evidence type="ECO:0000256" key="3">
    <source>
        <dbReference type="SAM" id="MobiDB-lite"/>
    </source>
</evidence>
<dbReference type="GO" id="GO:0005634">
    <property type="term" value="C:nucleus"/>
    <property type="evidence" value="ECO:0007669"/>
    <property type="project" value="UniProtKB-SubCell"/>
</dbReference>
<proteinExistence type="predicted"/>
<dbReference type="Pfam" id="PF13891">
    <property type="entry name" value="zf-C3HC3H_KANSL2"/>
    <property type="match status" value="2"/>
</dbReference>
<feature type="domain" description="KANL2-like probable zinc-finger" evidence="4">
    <location>
        <begin position="704"/>
        <end position="761"/>
    </location>
</feature>
<feature type="compositionally biased region" description="Polar residues" evidence="3">
    <location>
        <begin position="237"/>
        <end position="248"/>
    </location>
</feature>
<dbReference type="EMBL" id="JBJQND010000018">
    <property type="protein sequence ID" value="KAL3836012.1"/>
    <property type="molecule type" value="Genomic_DNA"/>
</dbReference>
<dbReference type="EMBL" id="JBJQND010000018">
    <property type="protein sequence ID" value="KAL3836013.1"/>
    <property type="molecule type" value="Genomic_DNA"/>
</dbReference>
<protein>
    <recommendedName>
        <fullName evidence="4">KANL2-like probable zinc-finger domain-containing protein</fullName>
    </recommendedName>
</protein>
<feature type="region of interest" description="Disordered" evidence="3">
    <location>
        <begin position="83"/>
        <end position="206"/>
    </location>
</feature>
<evidence type="ECO:0000256" key="2">
    <source>
        <dbReference type="ARBA" id="ARBA00023242"/>
    </source>
</evidence>
<evidence type="ECO:0000313" key="5">
    <source>
        <dbReference type="EMBL" id="KAL3836012.1"/>
    </source>
</evidence>
<keyword evidence="6" id="KW-1185">Reference proteome</keyword>
<evidence type="ECO:0000256" key="1">
    <source>
        <dbReference type="ARBA" id="ARBA00004123"/>
    </source>
</evidence>
<comment type="subcellular location">
    <subcellularLocation>
        <location evidence="1">Nucleus</location>
    </subcellularLocation>
</comment>
<feature type="compositionally biased region" description="Basic and acidic residues" evidence="3">
    <location>
        <begin position="251"/>
        <end position="260"/>
    </location>
</feature>
<gene>
    <name evidence="5" type="ORF">ACJMK2_021467</name>
</gene>
<organism evidence="5 6">
    <name type="scientific">Sinanodonta woodiana</name>
    <name type="common">Chinese pond mussel</name>
    <name type="synonym">Anodonta woodiana</name>
    <dbReference type="NCBI Taxonomy" id="1069815"/>
    <lineage>
        <taxon>Eukaryota</taxon>
        <taxon>Metazoa</taxon>
        <taxon>Spiralia</taxon>
        <taxon>Lophotrochozoa</taxon>
        <taxon>Mollusca</taxon>
        <taxon>Bivalvia</taxon>
        <taxon>Autobranchia</taxon>
        <taxon>Heteroconchia</taxon>
        <taxon>Palaeoheterodonta</taxon>
        <taxon>Unionida</taxon>
        <taxon>Unionoidea</taxon>
        <taxon>Unionidae</taxon>
        <taxon>Unioninae</taxon>
        <taxon>Sinanodonta</taxon>
    </lineage>
</organism>
<feature type="compositionally biased region" description="Low complexity" evidence="3">
    <location>
        <begin position="166"/>
        <end position="185"/>
    </location>
</feature>
<feature type="compositionally biased region" description="Low complexity" evidence="3">
    <location>
        <begin position="261"/>
        <end position="273"/>
    </location>
</feature>
<sequence length="1356" mass="149849">MYEGKNIHFSTVDNKPLCSFSSKVCNQRRLNGYAFCVRHILEDPTAPFRRCAYVAKSSKQTCTQPIPQHEDREYCNNHMQVLGMLPKKERKPKKEREKEKDKGISSPKSTVPTENRLFFPTKNKARLSDFKPQVGFDKGSSIDDPEDPYAFPADPPVNEPQEKLNHSNSLQSSISSPSSCVNTNSHTFSPYHQAGAKSPADSSGQSTLAKMYPELAEKLEKIRPKVEPKVKGKVKSSRTMTSLQTKIAQNKIKDKLKKNQESSSTSSQSQSPSHGFNNANSPGLGGNSISVNCTTASTSVPVSLPITVSATTNTTVHSNVGPKINLQGLNLGNLSPLNLQLPPLADSSVLEHTLHQLAKAQYPPDVAFLRPEGLPRIHPGLTTGALLSPEFLSFHHFLRPPFIPHTAPPPYPSLPSSPHSQFSQVGPPSVTVTTPVVPFLSPSVPSILPITTTVESPVTHEVPKTPLITVVPSTVTATVTSSSPFTSETTVTDSVKTLTTQTIVHTKVAKSTVTVKSKTCSKVGTVSSFDSSVALVHPRKVQNILSEDDIKQKLKRPSAVDYYGHYVKRKIHNHDYLCTGLSSSDEDSDDCDMLPWQPYWFIASSDEEANEEDEQDDLRTAKLAITRARVRRKFFQSRKSYRSNLSGRKQLELATHALVDSACDSQETTMKALFSILKKTLKPPDKFKRRGLERRQCCHKNDEEVQCKNPVLPYTNHCLRHVMYNVDQQLFDYCTAKFSDNTQCCVPVFDIKHELPLCMEHGIKADNYQKVLDAEPKPKRPRKKTKPSALTRPPKKGKKKKNQRKLRPQKPLPPEEPTGDTEMPETVPDDPMLNKDESLFENGDQLKEVQKDLNLTISSDQQSVGILGGGSSQKLTTVKLPDQGEDLENLDNFSSEFDKLGELPLETASKILEEHDFQEVFNRLPDEAFELFAGKNGDFEPTKEEVEELEKSLLMASNEIRRVKDSLENYPMNSNSNLPPILEEADELTKQIAEEILSQGIHPDSNLSEQQSNSIDAQESIRAIARSLSTSEIGLISQAASAHSYIQSGYINQSPNMNFSQSHLVSSPSVLQGRMSQAHLGQGEVQGQSQQRVLSQGQQSVIQGQSLTSLNTNHIQPSVSRNVGLPPQVGNIHLDHSHLVQPFGGPRNLYNKSSLNSSVSSLTTTNQGLNTSGYHDTLQLTQQQIIQHLSQHLQLSQQQLSQLTNQHSRPLLPPSQIPLQLTQQQLSQQQQQQQIRLTQNNKGQSSAVTMATSGLLPSGHVGWAPRPEVPLNFPNGFPVSFLQSTPAGVRFTMTTQNINPTELKQLDQPQISQFPVTSPMGNVQVSQSALAGFDNLQGLPVYTTAPIFTSSQGNKS</sequence>
<feature type="domain" description="KANL2-like probable zinc-finger" evidence="4">
    <location>
        <begin position="18"/>
        <end position="79"/>
    </location>
</feature>
<name>A0ABD3TG55_SINWO</name>
<dbReference type="EMBL" id="JBJQND010000018">
    <property type="protein sequence ID" value="KAL3836014.1"/>
    <property type="molecule type" value="Genomic_DNA"/>
</dbReference>
<keyword evidence="2" id="KW-0539">Nucleus</keyword>
<evidence type="ECO:0000313" key="6">
    <source>
        <dbReference type="Proteomes" id="UP001634394"/>
    </source>
</evidence>
<feature type="compositionally biased region" description="Basic residues" evidence="3">
    <location>
        <begin position="793"/>
        <end position="808"/>
    </location>
</feature>
<dbReference type="PANTHER" id="PTHR16198">
    <property type="match status" value="1"/>
</dbReference>
<dbReference type="InterPro" id="IPR025927">
    <property type="entry name" value="Znf_KANL2-like"/>
</dbReference>
<feature type="region of interest" description="Disordered" evidence="3">
    <location>
        <begin position="224"/>
        <end position="283"/>
    </location>
</feature>
<feature type="compositionally biased region" description="Basic and acidic residues" evidence="3">
    <location>
        <begin position="92"/>
        <end position="103"/>
    </location>
</feature>
<evidence type="ECO:0000259" key="4">
    <source>
        <dbReference type="Pfam" id="PF13891"/>
    </source>
</evidence>
<comment type="caution">
    <text evidence="5">The sequence shown here is derived from an EMBL/GenBank/DDBJ whole genome shotgun (WGS) entry which is preliminary data.</text>
</comment>
<feature type="compositionally biased region" description="Polar residues" evidence="3">
    <location>
        <begin position="274"/>
        <end position="283"/>
    </location>
</feature>
<feature type="region of interest" description="Disordered" evidence="3">
    <location>
        <begin position="770"/>
        <end position="837"/>
    </location>
</feature>